<evidence type="ECO:0000256" key="6">
    <source>
        <dbReference type="RuleBase" id="RU362079"/>
    </source>
</evidence>
<comment type="pathway">
    <text evidence="2 6">Cofactor biosynthesis; tetrahydrofolate biosynthesis; 2-amino-4-hydroxy-6-hydroxymethyl-7,8-dihydropteridine diphosphate from 7,8-dihydroneopterin triphosphate: step 3/4.</text>
</comment>
<protein>
    <recommendedName>
        <fullName evidence="6">7,8-dihydroneopterin aldolase</fullName>
        <ecNumber evidence="6">4.1.2.25</ecNumber>
    </recommendedName>
</protein>
<dbReference type="AlphaFoldDB" id="A0A4R1AWT9"/>
<name>A0A4R1AWT9_9BACI</name>
<evidence type="ECO:0000256" key="5">
    <source>
        <dbReference type="ARBA" id="ARBA00023239"/>
    </source>
</evidence>
<gene>
    <name evidence="8" type="primary">folB</name>
    <name evidence="8" type="ORF">E0Y62_18195</name>
</gene>
<dbReference type="EC" id="4.1.2.25" evidence="6"/>
<evidence type="ECO:0000256" key="4">
    <source>
        <dbReference type="ARBA" id="ARBA00022909"/>
    </source>
</evidence>
<dbReference type="EMBL" id="SJTH01000028">
    <property type="protein sequence ID" value="TCJ02716.1"/>
    <property type="molecule type" value="Genomic_DNA"/>
</dbReference>
<evidence type="ECO:0000256" key="3">
    <source>
        <dbReference type="ARBA" id="ARBA00005708"/>
    </source>
</evidence>
<dbReference type="InterPro" id="IPR006157">
    <property type="entry name" value="FolB_dom"/>
</dbReference>
<keyword evidence="4 6" id="KW-0289">Folate biosynthesis</keyword>
<comment type="caution">
    <text evidence="8">The sequence shown here is derived from an EMBL/GenBank/DDBJ whole genome shotgun (WGS) entry which is preliminary data.</text>
</comment>
<proteinExistence type="inferred from homology"/>
<evidence type="ECO:0000256" key="1">
    <source>
        <dbReference type="ARBA" id="ARBA00001353"/>
    </source>
</evidence>
<keyword evidence="5 6" id="KW-0456">Lyase</keyword>
<keyword evidence="9" id="KW-1185">Reference proteome</keyword>
<dbReference type="Proteomes" id="UP000293846">
    <property type="component" value="Unassembled WGS sequence"/>
</dbReference>
<dbReference type="FunFam" id="3.30.1130.10:FF:000003">
    <property type="entry name" value="7,8-dihydroneopterin aldolase"/>
    <property type="match status" value="1"/>
</dbReference>
<evidence type="ECO:0000256" key="2">
    <source>
        <dbReference type="ARBA" id="ARBA00005013"/>
    </source>
</evidence>
<dbReference type="Gene3D" id="3.30.1130.10">
    <property type="match status" value="1"/>
</dbReference>
<dbReference type="CDD" id="cd00534">
    <property type="entry name" value="DHNA_DHNTPE"/>
    <property type="match status" value="1"/>
</dbReference>
<evidence type="ECO:0000259" key="7">
    <source>
        <dbReference type="SMART" id="SM00905"/>
    </source>
</evidence>
<comment type="similarity">
    <text evidence="3 6">Belongs to the DHNA family.</text>
</comment>
<feature type="domain" description="Dihydroneopterin aldolase/epimerase" evidence="7">
    <location>
        <begin position="4"/>
        <end position="117"/>
    </location>
</feature>
<dbReference type="UniPathway" id="UPA00077">
    <property type="reaction ID" value="UER00154"/>
</dbReference>
<dbReference type="GO" id="GO:0005737">
    <property type="term" value="C:cytoplasm"/>
    <property type="evidence" value="ECO:0007669"/>
    <property type="project" value="TreeGrafter"/>
</dbReference>
<dbReference type="NCBIfam" id="TIGR00525">
    <property type="entry name" value="folB"/>
    <property type="match status" value="1"/>
</dbReference>
<sequence length="120" mass="13635">MDKIILNKMAFYGYHGVFPEETRLGQRFMVDLTVETNLKKAGVTDQLEYSINYGEIYQVCKEIVEGKPYKLVEAVAEKIAGEMLAHFEPISQVTVRVIKPDPPIPGHYESVAVEVTRSRM</sequence>
<dbReference type="Pfam" id="PF02152">
    <property type="entry name" value="FolB"/>
    <property type="match status" value="1"/>
</dbReference>
<dbReference type="GO" id="GO:0046656">
    <property type="term" value="P:folic acid biosynthetic process"/>
    <property type="evidence" value="ECO:0007669"/>
    <property type="project" value="UniProtKB-UniRule"/>
</dbReference>
<dbReference type="PANTHER" id="PTHR42844:SF1">
    <property type="entry name" value="DIHYDRONEOPTERIN ALDOLASE 1-RELATED"/>
    <property type="match status" value="1"/>
</dbReference>
<dbReference type="InterPro" id="IPR006156">
    <property type="entry name" value="Dihydroneopterin_aldolase"/>
</dbReference>
<dbReference type="OrthoDB" id="9803748at2"/>
<accession>A0A4R1AWT9</accession>
<dbReference type="NCBIfam" id="TIGR00526">
    <property type="entry name" value="folB_dom"/>
    <property type="match status" value="1"/>
</dbReference>
<organism evidence="8 9">
    <name type="scientific">Cytobacillus praedii</name>
    <dbReference type="NCBI Taxonomy" id="1742358"/>
    <lineage>
        <taxon>Bacteria</taxon>
        <taxon>Bacillati</taxon>
        <taxon>Bacillota</taxon>
        <taxon>Bacilli</taxon>
        <taxon>Bacillales</taxon>
        <taxon>Bacillaceae</taxon>
        <taxon>Cytobacillus</taxon>
    </lineage>
</organism>
<dbReference type="PANTHER" id="PTHR42844">
    <property type="entry name" value="DIHYDRONEOPTERIN ALDOLASE 1-RELATED"/>
    <property type="match status" value="1"/>
</dbReference>
<dbReference type="SUPFAM" id="SSF55620">
    <property type="entry name" value="Tetrahydrobiopterin biosynthesis enzymes-like"/>
    <property type="match status" value="1"/>
</dbReference>
<evidence type="ECO:0000313" key="9">
    <source>
        <dbReference type="Proteomes" id="UP000293846"/>
    </source>
</evidence>
<dbReference type="SMART" id="SM00905">
    <property type="entry name" value="FolB"/>
    <property type="match status" value="1"/>
</dbReference>
<dbReference type="GO" id="GO:0004150">
    <property type="term" value="F:dihydroneopterin aldolase activity"/>
    <property type="evidence" value="ECO:0007669"/>
    <property type="project" value="UniProtKB-UniRule"/>
</dbReference>
<dbReference type="InterPro" id="IPR043133">
    <property type="entry name" value="GTP-CH-I_C/QueF"/>
</dbReference>
<comment type="function">
    <text evidence="6">Catalyzes the conversion of 7,8-dihydroneopterin to 6-hydroxymethyl-7,8-dihydropterin.</text>
</comment>
<comment type="catalytic activity">
    <reaction evidence="1 6">
        <text>7,8-dihydroneopterin = 6-hydroxymethyl-7,8-dihydropterin + glycolaldehyde</text>
        <dbReference type="Rhea" id="RHEA:10540"/>
        <dbReference type="ChEBI" id="CHEBI:17001"/>
        <dbReference type="ChEBI" id="CHEBI:17071"/>
        <dbReference type="ChEBI" id="CHEBI:44841"/>
        <dbReference type="EC" id="4.1.2.25"/>
    </reaction>
</comment>
<dbReference type="RefSeq" id="WP_131237769.1">
    <property type="nucleotide sequence ID" value="NZ_SJTH01000028.1"/>
</dbReference>
<reference evidence="8 9" key="1">
    <citation type="submission" date="2019-03" db="EMBL/GenBank/DDBJ databases">
        <authorList>
            <person name="Jensen L."/>
            <person name="Storgaard J."/>
            <person name="Sulaj E."/>
            <person name="Schramm A."/>
            <person name="Marshall I.P.G."/>
        </authorList>
    </citation>
    <scope>NUCLEOTIDE SEQUENCE [LARGE SCALE GENOMIC DNA]</scope>
    <source>
        <strain evidence="8 9">2017H2G3</strain>
    </source>
</reference>
<dbReference type="GO" id="GO:0046654">
    <property type="term" value="P:tetrahydrofolate biosynthetic process"/>
    <property type="evidence" value="ECO:0007669"/>
    <property type="project" value="UniProtKB-UniRule"/>
</dbReference>
<dbReference type="STRING" id="1742358.GCA_001439605_03114"/>
<evidence type="ECO:0000313" key="8">
    <source>
        <dbReference type="EMBL" id="TCJ02716.1"/>
    </source>
</evidence>